<evidence type="ECO:0000256" key="14">
    <source>
        <dbReference type="ARBA" id="ARBA00022741"/>
    </source>
</evidence>
<dbReference type="GO" id="GO:0004674">
    <property type="term" value="F:protein serine/threonine kinase activity"/>
    <property type="evidence" value="ECO:0007669"/>
    <property type="project" value="UniProtKB-KW"/>
</dbReference>
<evidence type="ECO:0000256" key="6">
    <source>
        <dbReference type="ARBA" id="ARBA00012513"/>
    </source>
</evidence>
<evidence type="ECO:0000256" key="13">
    <source>
        <dbReference type="ARBA" id="ARBA00022737"/>
    </source>
</evidence>
<feature type="domain" description="EF-hand" evidence="33">
    <location>
        <begin position="397"/>
        <end position="432"/>
    </location>
</feature>
<feature type="domain" description="EF-hand" evidence="33">
    <location>
        <begin position="470"/>
        <end position="505"/>
    </location>
</feature>
<dbReference type="PROSITE" id="PS50011">
    <property type="entry name" value="PROTEIN_KINASE_DOM"/>
    <property type="match status" value="1"/>
</dbReference>
<evidence type="ECO:0000259" key="33">
    <source>
        <dbReference type="PROSITE" id="PS50222"/>
    </source>
</evidence>
<keyword evidence="14 30" id="KW-0547">Nucleotide-binding</keyword>
<evidence type="ECO:0000256" key="15">
    <source>
        <dbReference type="ARBA" id="ARBA00022777"/>
    </source>
</evidence>
<evidence type="ECO:0000256" key="22">
    <source>
        <dbReference type="ARBA" id="ARBA00023273"/>
    </source>
</evidence>
<evidence type="ECO:0000256" key="18">
    <source>
        <dbReference type="ARBA" id="ARBA00022846"/>
    </source>
</evidence>
<feature type="compositionally biased region" description="Polar residues" evidence="31">
    <location>
        <begin position="1"/>
        <end position="16"/>
    </location>
</feature>
<evidence type="ECO:0000256" key="21">
    <source>
        <dbReference type="ARBA" id="ARBA00023139"/>
    </source>
</evidence>
<feature type="domain" description="EF-hand" evidence="33">
    <location>
        <begin position="361"/>
        <end position="396"/>
    </location>
</feature>
<comment type="cofactor">
    <cofactor evidence="1">
        <name>Mg(2+)</name>
        <dbReference type="ChEBI" id="CHEBI:18420"/>
    </cofactor>
</comment>
<evidence type="ECO:0000256" key="3">
    <source>
        <dbReference type="ARBA" id="ARBA00004342"/>
    </source>
</evidence>
<dbReference type="InterPro" id="IPR008271">
    <property type="entry name" value="Ser/Thr_kinase_AS"/>
</dbReference>
<dbReference type="PANTHER" id="PTHR24349">
    <property type="entry name" value="SERINE/THREONINE-PROTEIN KINASE"/>
    <property type="match status" value="1"/>
</dbReference>
<accession>A0A7S4QPZ5</accession>
<evidence type="ECO:0000256" key="23">
    <source>
        <dbReference type="ARBA" id="ARBA00023288"/>
    </source>
</evidence>
<keyword evidence="23" id="KW-0449">Lipoprotein</keyword>
<dbReference type="SUPFAM" id="SSF47473">
    <property type="entry name" value="EF-hand"/>
    <property type="match status" value="1"/>
</dbReference>
<comment type="subcellular location">
    <subcellularLocation>
        <location evidence="3">Cell membrane</location>
        <topology evidence="3">Lipid-anchor</topology>
        <orientation evidence="3">Cytoplasmic side</orientation>
    </subcellularLocation>
    <subcellularLocation>
        <location evidence="2">Cell projection</location>
        <location evidence="2">Cilium</location>
        <location evidence="2">Flagellum</location>
    </subcellularLocation>
    <subcellularLocation>
        <location evidence="4">Host cell membrane</location>
        <topology evidence="4">Lipid-anchor</topology>
    </subcellularLocation>
    <subcellularLocation>
        <location evidence="28">Parasitophorous vacuole membrane</location>
        <topology evidence="28">Lipid-anchor</topology>
    </subcellularLocation>
</comment>
<dbReference type="CDD" id="cd05117">
    <property type="entry name" value="STKc_CAMK"/>
    <property type="match status" value="1"/>
</dbReference>
<dbReference type="InterPro" id="IPR002048">
    <property type="entry name" value="EF_hand_dom"/>
</dbReference>
<evidence type="ECO:0000256" key="10">
    <source>
        <dbReference type="ARBA" id="ARBA00022679"/>
    </source>
</evidence>
<evidence type="ECO:0000256" key="1">
    <source>
        <dbReference type="ARBA" id="ARBA00001946"/>
    </source>
</evidence>
<dbReference type="FunFam" id="1.10.238.10:FF:000003">
    <property type="entry name" value="Calmodulin A"/>
    <property type="match status" value="1"/>
</dbReference>
<dbReference type="Gene3D" id="1.10.510.10">
    <property type="entry name" value="Transferase(Phosphotransferase) domain 1"/>
    <property type="match status" value="1"/>
</dbReference>
<keyword evidence="17 30" id="KW-0067">ATP-binding</keyword>
<keyword evidence="18" id="KW-0282">Flagellum</keyword>
<dbReference type="PROSITE" id="PS00108">
    <property type="entry name" value="PROTEIN_KINASE_ST"/>
    <property type="match status" value="1"/>
</dbReference>
<keyword evidence="10" id="KW-0808">Transferase</keyword>
<name>A0A7S4QPZ5_9DINO</name>
<dbReference type="GO" id="GO:0020005">
    <property type="term" value="C:symbiont-containing vacuole membrane"/>
    <property type="evidence" value="ECO:0007669"/>
    <property type="project" value="UniProtKB-SubCell"/>
</dbReference>
<keyword evidence="19" id="KW-0472">Membrane</keyword>
<evidence type="ECO:0000256" key="19">
    <source>
        <dbReference type="ARBA" id="ARBA00022870"/>
    </source>
</evidence>
<evidence type="ECO:0000256" key="7">
    <source>
        <dbReference type="ARBA" id="ARBA00022475"/>
    </source>
</evidence>
<feature type="binding site" evidence="30">
    <location>
        <position position="90"/>
    </location>
    <ligand>
        <name>ATP</name>
        <dbReference type="ChEBI" id="CHEBI:30616"/>
    </ligand>
</feature>
<dbReference type="PROSITE" id="PS50222">
    <property type="entry name" value="EF_HAND_2"/>
    <property type="match status" value="4"/>
</dbReference>
<dbReference type="EMBL" id="HBNR01033404">
    <property type="protein sequence ID" value="CAE4588400.1"/>
    <property type="molecule type" value="Transcribed_RNA"/>
</dbReference>
<reference evidence="34" key="1">
    <citation type="submission" date="2021-01" db="EMBL/GenBank/DDBJ databases">
        <authorList>
            <person name="Corre E."/>
            <person name="Pelletier E."/>
            <person name="Niang G."/>
            <person name="Scheremetjew M."/>
            <person name="Finn R."/>
            <person name="Kale V."/>
            <person name="Holt S."/>
            <person name="Cochrane G."/>
            <person name="Meng A."/>
            <person name="Brown T."/>
            <person name="Cohen L."/>
        </authorList>
    </citation>
    <scope>NUCLEOTIDE SEQUENCE</scope>
    <source>
        <strain evidence="34">CCMP3105</strain>
    </source>
</reference>
<dbReference type="InterPro" id="IPR011992">
    <property type="entry name" value="EF-hand-dom_pair"/>
</dbReference>
<dbReference type="Gene3D" id="3.30.200.20">
    <property type="entry name" value="Phosphorylase Kinase, domain 1"/>
    <property type="match status" value="1"/>
</dbReference>
<feature type="domain" description="EF-hand" evidence="33">
    <location>
        <begin position="433"/>
        <end position="468"/>
    </location>
</feature>
<keyword evidence="19" id="KW-1043">Host membrane</keyword>
<evidence type="ECO:0000256" key="11">
    <source>
        <dbReference type="ARBA" id="ARBA00022707"/>
    </source>
</evidence>
<keyword evidence="7" id="KW-1003">Cell membrane</keyword>
<feature type="region of interest" description="Disordered" evidence="31">
    <location>
        <begin position="1"/>
        <end position="31"/>
    </location>
</feature>
<dbReference type="InterPro" id="IPR050205">
    <property type="entry name" value="CDPK_Ser/Thr_kinases"/>
</dbReference>
<dbReference type="Pfam" id="PF00069">
    <property type="entry name" value="Pkinase"/>
    <property type="match status" value="1"/>
</dbReference>
<keyword evidence="13" id="KW-0677">Repeat</keyword>
<evidence type="ECO:0000256" key="25">
    <source>
        <dbReference type="ARBA" id="ARBA00047899"/>
    </source>
</evidence>
<evidence type="ECO:0000256" key="17">
    <source>
        <dbReference type="ARBA" id="ARBA00022840"/>
    </source>
</evidence>
<proteinExistence type="inferred from homology"/>
<comment type="subunit">
    <text evidence="5">Monomer.</text>
</comment>
<keyword evidence="9" id="KW-0723">Serine/threonine-protein kinase</keyword>
<dbReference type="GO" id="GO:0005524">
    <property type="term" value="F:ATP binding"/>
    <property type="evidence" value="ECO:0007669"/>
    <property type="project" value="UniProtKB-UniRule"/>
</dbReference>
<dbReference type="PROSITE" id="PS00018">
    <property type="entry name" value="EF_HAND_1"/>
    <property type="match status" value="4"/>
</dbReference>
<gene>
    <name evidence="34" type="ORF">AMON00008_LOCUS22925</name>
</gene>
<comment type="catalytic activity">
    <reaction evidence="25">
        <text>L-threonyl-[protein] + ATP = O-phospho-L-threonyl-[protein] + ADP + H(+)</text>
        <dbReference type="Rhea" id="RHEA:46608"/>
        <dbReference type="Rhea" id="RHEA-COMP:11060"/>
        <dbReference type="Rhea" id="RHEA-COMP:11605"/>
        <dbReference type="ChEBI" id="CHEBI:15378"/>
        <dbReference type="ChEBI" id="CHEBI:30013"/>
        <dbReference type="ChEBI" id="CHEBI:30616"/>
        <dbReference type="ChEBI" id="CHEBI:61977"/>
        <dbReference type="ChEBI" id="CHEBI:456216"/>
        <dbReference type="EC" id="2.7.11.1"/>
    </reaction>
</comment>
<evidence type="ECO:0000256" key="20">
    <source>
        <dbReference type="ARBA" id="ARBA00023069"/>
    </source>
</evidence>
<keyword evidence="8" id="KW-1032">Host cell membrane</keyword>
<comment type="catalytic activity">
    <reaction evidence="26">
        <text>L-seryl-[protein] + ATP = O-phospho-L-seryl-[protein] + ADP + H(+)</text>
        <dbReference type="Rhea" id="RHEA:17989"/>
        <dbReference type="Rhea" id="RHEA-COMP:9863"/>
        <dbReference type="Rhea" id="RHEA-COMP:11604"/>
        <dbReference type="ChEBI" id="CHEBI:15378"/>
        <dbReference type="ChEBI" id="CHEBI:29999"/>
        <dbReference type="ChEBI" id="CHEBI:30616"/>
        <dbReference type="ChEBI" id="CHEBI:83421"/>
        <dbReference type="ChEBI" id="CHEBI:456216"/>
        <dbReference type="EC" id="2.7.11.1"/>
    </reaction>
</comment>
<evidence type="ECO:0000256" key="5">
    <source>
        <dbReference type="ARBA" id="ARBA00011245"/>
    </source>
</evidence>
<sequence length="516" mass="56994">MGNCGSTGSTTNQAVQNKPAPGAAAKGKAKKESLSKAVKEDGIGHAQFIIDNPGKISEFYNLDKKKLGEGSYGSVCKATNKSTNAVRAVKSISKSQVKNLERFKQEINIMKIMDHPNIIKLYETFEDAKNIYLVMELCSGGELFDRIIAAGHFTEVQAATIMQQIVRAIFYMHENHICHRDLKPENFLFVSKDPIEKNTLKIIDFGLSCHFNAESVLTTKAGTPYYVAPQVLAGKYDQLSDLWSCGVIMFVMLCGYPPFYGETDGDVLAKVRLGNFSFNAADWKNVTEDAKNLIRCLLKMNPRDRYTAEQALNHVWIKNKAPKAPNVSLQSGFVDNLRGFRSQNKLKKAALHIIAGQLNEEQIKGLRDIFMNLDNNGDGLLTSSEMKEGLQKAGLSEIPPDLQTIMEDIDADGSGNIDYTEFLAATLDKRTYMKEDVCWSAFRIFDRNGDGKISKEELNVVLNDGDVQKMAGGGLADILMQVDKNGDGQIDFEEFMGMMQGQKGSPSNALSSNLAS</sequence>
<dbReference type="InterPro" id="IPR017441">
    <property type="entry name" value="Protein_kinase_ATP_BS"/>
</dbReference>
<dbReference type="InterPro" id="IPR011009">
    <property type="entry name" value="Kinase-like_dom_sf"/>
</dbReference>
<comment type="function">
    <text evidence="27">Calcium-dependent protein kinase which acts as a sensor and effector of intracellular Ca(2+) levels probably in part downstream of cGMP-activated PKG kinase. During the liver stage, involved in sporozoite motility and thus in sporozoite invasion of host hepatocytes, probably together with CDPK4 and CDPK5. In the mosquito midgut and during the last stage of male gamete exflagellation, may play a role in the rupture of the host erythrocyte membrane. In the mosquito midgut, required for the differentiation of the zygote into the ookinete by promoting the translational activation of a subset of repressed mRNAs; these mRNAs are kept repressed in the zygote by the DOZI- or CITH-containing mRNP complexes. Dispensable during the asexual blood stage.</text>
</comment>
<organism evidence="34">
    <name type="scientific">Alexandrium monilatum</name>
    <dbReference type="NCBI Taxonomy" id="311494"/>
    <lineage>
        <taxon>Eukaryota</taxon>
        <taxon>Sar</taxon>
        <taxon>Alveolata</taxon>
        <taxon>Dinophyceae</taxon>
        <taxon>Gonyaulacales</taxon>
        <taxon>Pyrocystaceae</taxon>
        <taxon>Alexandrium</taxon>
    </lineage>
</organism>
<evidence type="ECO:0000256" key="29">
    <source>
        <dbReference type="ARBA" id="ARBA00068067"/>
    </source>
</evidence>
<dbReference type="EC" id="2.7.11.1" evidence="6"/>
<evidence type="ECO:0000256" key="31">
    <source>
        <dbReference type="SAM" id="MobiDB-lite"/>
    </source>
</evidence>
<feature type="domain" description="Protein kinase" evidence="32">
    <location>
        <begin position="61"/>
        <end position="317"/>
    </location>
</feature>
<evidence type="ECO:0000256" key="4">
    <source>
        <dbReference type="ARBA" id="ARBA00004425"/>
    </source>
</evidence>
<evidence type="ECO:0000256" key="26">
    <source>
        <dbReference type="ARBA" id="ARBA00048679"/>
    </source>
</evidence>
<dbReference type="PROSITE" id="PS00107">
    <property type="entry name" value="PROTEIN_KINASE_ATP"/>
    <property type="match status" value="1"/>
</dbReference>
<evidence type="ECO:0000256" key="24">
    <source>
        <dbReference type="ARBA" id="ARBA00024334"/>
    </source>
</evidence>
<evidence type="ECO:0000256" key="2">
    <source>
        <dbReference type="ARBA" id="ARBA00004230"/>
    </source>
</evidence>
<dbReference type="FunFam" id="1.10.510.10:FF:000398">
    <property type="entry name" value="Calcium-dependent protein kinase 1"/>
    <property type="match status" value="1"/>
</dbReference>
<evidence type="ECO:0000256" key="9">
    <source>
        <dbReference type="ARBA" id="ARBA00022527"/>
    </source>
</evidence>
<evidence type="ECO:0000256" key="30">
    <source>
        <dbReference type="PROSITE-ProRule" id="PRU10141"/>
    </source>
</evidence>
<dbReference type="SMART" id="SM00054">
    <property type="entry name" value="EFh"/>
    <property type="match status" value="4"/>
</dbReference>
<keyword evidence="11" id="KW-0519">Myristate</keyword>
<keyword evidence="12" id="KW-0479">Metal-binding</keyword>
<dbReference type="SMART" id="SM00220">
    <property type="entry name" value="S_TKc"/>
    <property type="match status" value="1"/>
</dbReference>
<keyword evidence="22" id="KW-0966">Cell projection</keyword>
<dbReference type="Gene3D" id="1.10.238.10">
    <property type="entry name" value="EF-hand"/>
    <property type="match status" value="2"/>
</dbReference>
<evidence type="ECO:0000256" key="16">
    <source>
        <dbReference type="ARBA" id="ARBA00022837"/>
    </source>
</evidence>
<evidence type="ECO:0000256" key="8">
    <source>
        <dbReference type="ARBA" id="ARBA00022511"/>
    </source>
</evidence>
<keyword evidence="20" id="KW-0969">Cilium</keyword>
<dbReference type="FunFam" id="3.30.200.20:FF:000315">
    <property type="entry name" value="Calcium-dependent protein kinase 3"/>
    <property type="match status" value="1"/>
</dbReference>
<keyword evidence="16" id="KW-0106">Calcium</keyword>
<dbReference type="GO" id="GO:0031514">
    <property type="term" value="C:motile cilium"/>
    <property type="evidence" value="ECO:0007669"/>
    <property type="project" value="UniProtKB-SubCell"/>
</dbReference>
<evidence type="ECO:0000256" key="12">
    <source>
        <dbReference type="ARBA" id="ARBA00022723"/>
    </source>
</evidence>
<dbReference type="AlphaFoldDB" id="A0A7S4QPZ5"/>
<evidence type="ECO:0000313" key="34">
    <source>
        <dbReference type="EMBL" id="CAE4588400.1"/>
    </source>
</evidence>
<dbReference type="GO" id="GO:0020002">
    <property type="term" value="C:host cell plasma membrane"/>
    <property type="evidence" value="ECO:0007669"/>
    <property type="project" value="UniProtKB-SubCell"/>
</dbReference>
<dbReference type="InterPro" id="IPR000719">
    <property type="entry name" value="Prot_kinase_dom"/>
</dbReference>
<comment type="similarity">
    <text evidence="24">Belongs to the protein kinase superfamily. Ser/Thr protein kinase family. CDPK subfamily.</text>
</comment>
<dbReference type="SUPFAM" id="SSF56112">
    <property type="entry name" value="Protein kinase-like (PK-like)"/>
    <property type="match status" value="1"/>
</dbReference>
<dbReference type="GO" id="GO:0005509">
    <property type="term" value="F:calcium ion binding"/>
    <property type="evidence" value="ECO:0007669"/>
    <property type="project" value="InterPro"/>
</dbReference>
<keyword evidence="21" id="KW-0564">Palmitate</keyword>
<keyword evidence="15" id="KW-0418">Kinase</keyword>
<protein>
    <recommendedName>
        <fullName evidence="29">Calcium-dependent protein kinase 1</fullName>
        <ecNumber evidence="6">2.7.11.1</ecNumber>
    </recommendedName>
</protein>
<evidence type="ECO:0000256" key="28">
    <source>
        <dbReference type="ARBA" id="ARBA00060437"/>
    </source>
</evidence>
<dbReference type="GO" id="GO:0005886">
    <property type="term" value="C:plasma membrane"/>
    <property type="evidence" value="ECO:0007669"/>
    <property type="project" value="UniProtKB-SubCell"/>
</dbReference>
<evidence type="ECO:0000259" key="32">
    <source>
        <dbReference type="PROSITE" id="PS50011"/>
    </source>
</evidence>
<evidence type="ECO:0000256" key="27">
    <source>
        <dbReference type="ARBA" id="ARBA00056933"/>
    </source>
</evidence>
<dbReference type="Pfam" id="PF13499">
    <property type="entry name" value="EF-hand_7"/>
    <property type="match status" value="2"/>
</dbReference>
<dbReference type="InterPro" id="IPR018247">
    <property type="entry name" value="EF_Hand_1_Ca_BS"/>
</dbReference>